<keyword evidence="1" id="KW-1133">Transmembrane helix</keyword>
<sequence length="117" mass="13432">TDTPQTDRHFRHRLHNANLIILLSMFVALILNVFGHVTCPWCNTTLALLNILLKRAFHNDTHSTTTPTVQPDNVIPRDIRTVRTKFELEPITKIYVTCVRCCCTYAPDGNRKKAVYP</sequence>
<keyword evidence="3" id="KW-1185">Reference proteome</keyword>
<feature type="non-terminal residue" evidence="2">
    <location>
        <position position="1"/>
    </location>
</feature>
<protein>
    <submittedName>
        <fullName evidence="2">Uncharacterized protein</fullName>
    </submittedName>
</protein>
<dbReference type="Proteomes" id="UP000053647">
    <property type="component" value="Unassembled WGS sequence"/>
</dbReference>
<reference evidence="3" key="2">
    <citation type="submission" date="2015-01" db="EMBL/GenBank/DDBJ databases">
        <title>Evolutionary Origins and Diversification of the Mycorrhizal Mutualists.</title>
        <authorList>
            <consortium name="DOE Joint Genome Institute"/>
            <consortium name="Mycorrhizal Genomics Consortium"/>
            <person name="Kohler A."/>
            <person name="Kuo A."/>
            <person name="Nagy L.G."/>
            <person name="Floudas D."/>
            <person name="Copeland A."/>
            <person name="Barry K.W."/>
            <person name="Cichocki N."/>
            <person name="Veneault-Fourrey C."/>
            <person name="LaButti K."/>
            <person name="Lindquist E.A."/>
            <person name="Lipzen A."/>
            <person name="Lundell T."/>
            <person name="Morin E."/>
            <person name="Murat C."/>
            <person name="Riley R."/>
            <person name="Ohm R."/>
            <person name="Sun H."/>
            <person name="Tunlid A."/>
            <person name="Henrissat B."/>
            <person name="Grigoriev I.V."/>
            <person name="Hibbett D.S."/>
            <person name="Martin F."/>
        </authorList>
    </citation>
    <scope>NUCLEOTIDE SEQUENCE [LARGE SCALE GENOMIC DNA]</scope>
    <source>
        <strain evidence="3">ATCC 200175</strain>
    </source>
</reference>
<gene>
    <name evidence="2" type="ORF">PAXINDRAFT_47292</name>
</gene>
<proteinExistence type="predicted"/>
<name>A0A0C9TD43_PAXIN</name>
<evidence type="ECO:0000313" key="2">
    <source>
        <dbReference type="EMBL" id="KIJ06107.1"/>
    </source>
</evidence>
<evidence type="ECO:0000256" key="1">
    <source>
        <dbReference type="SAM" id="Phobius"/>
    </source>
</evidence>
<dbReference type="EMBL" id="KN820513">
    <property type="protein sequence ID" value="KIJ06107.1"/>
    <property type="molecule type" value="Genomic_DNA"/>
</dbReference>
<dbReference type="OrthoDB" id="2657344at2759"/>
<accession>A0A0C9TD43</accession>
<feature type="transmembrane region" description="Helical" evidence="1">
    <location>
        <begin position="17"/>
        <end position="35"/>
    </location>
</feature>
<keyword evidence="1" id="KW-0472">Membrane</keyword>
<dbReference type="HOGENOM" id="CLU_138061_1_0_1"/>
<evidence type="ECO:0000313" key="3">
    <source>
        <dbReference type="Proteomes" id="UP000053647"/>
    </source>
</evidence>
<keyword evidence="1" id="KW-0812">Transmembrane</keyword>
<feature type="non-terminal residue" evidence="2">
    <location>
        <position position="117"/>
    </location>
</feature>
<reference evidence="2 3" key="1">
    <citation type="submission" date="2014-06" db="EMBL/GenBank/DDBJ databases">
        <authorList>
            <consortium name="DOE Joint Genome Institute"/>
            <person name="Kuo A."/>
            <person name="Kohler A."/>
            <person name="Nagy L.G."/>
            <person name="Floudas D."/>
            <person name="Copeland A."/>
            <person name="Barry K.W."/>
            <person name="Cichocki N."/>
            <person name="Veneault-Fourrey C."/>
            <person name="LaButti K."/>
            <person name="Lindquist E.A."/>
            <person name="Lipzen A."/>
            <person name="Lundell T."/>
            <person name="Morin E."/>
            <person name="Murat C."/>
            <person name="Sun H."/>
            <person name="Tunlid A."/>
            <person name="Henrissat B."/>
            <person name="Grigoriev I.V."/>
            <person name="Hibbett D.S."/>
            <person name="Martin F."/>
            <person name="Nordberg H.P."/>
            <person name="Cantor M.N."/>
            <person name="Hua S.X."/>
        </authorList>
    </citation>
    <scope>NUCLEOTIDE SEQUENCE [LARGE SCALE GENOMIC DNA]</scope>
    <source>
        <strain evidence="2 3">ATCC 200175</strain>
    </source>
</reference>
<dbReference type="AlphaFoldDB" id="A0A0C9TD43"/>
<organism evidence="2 3">
    <name type="scientific">Paxillus involutus ATCC 200175</name>
    <dbReference type="NCBI Taxonomy" id="664439"/>
    <lineage>
        <taxon>Eukaryota</taxon>
        <taxon>Fungi</taxon>
        <taxon>Dikarya</taxon>
        <taxon>Basidiomycota</taxon>
        <taxon>Agaricomycotina</taxon>
        <taxon>Agaricomycetes</taxon>
        <taxon>Agaricomycetidae</taxon>
        <taxon>Boletales</taxon>
        <taxon>Paxilineae</taxon>
        <taxon>Paxillaceae</taxon>
        <taxon>Paxillus</taxon>
    </lineage>
</organism>